<accession>A0A1E3PR71</accession>
<evidence type="ECO:0000313" key="3">
    <source>
        <dbReference type="Proteomes" id="UP000095009"/>
    </source>
</evidence>
<protein>
    <submittedName>
        <fullName evidence="2">Uncharacterized protein</fullName>
    </submittedName>
</protein>
<evidence type="ECO:0000313" key="2">
    <source>
        <dbReference type="EMBL" id="ODQ67442.1"/>
    </source>
</evidence>
<evidence type="ECO:0000256" key="1">
    <source>
        <dbReference type="SAM" id="MobiDB-lite"/>
    </source>
</evidence>
<sequence>MTYMKNNDDSIWSLSEDEDTKIPKNLPKTKKGRLNKRKPGDLDTEQLKLSKIISNTPSKGVIKKKDDKTTEEKVLPDFNKNFTTNKKPDLVRSRENIDIELLLDSNHNEKNSTQREELCYNQTPKRLKKLSHRYSKQIIPEIHQFKNKIEETVNSAVNAPSMQPFPKHSLLAEKNVKLSHKILKENEFFTNKLSVETKVLGQQKFLEKVTFESNIVQNSCCEANSRKQDNCVKNQRCIAPPIGRLKSINSKGNIFLNDKKMNRPDKKQKEINFTPRDTKPKLEVSKSTKRVGQILKVDKLEITQEKASESEKITDQIIESPKVVTTAPIMSIFNTKKNTRSNKLVLSAYNYELLQKYEGLEKKEKKELLNKLTEIEVPQFWERLIDDKYNHEDTLLENYNLKITNHVNALNESEIALQKILEYLTEKNLEKSLPTSRSIDYNKVSLKNSSGEYSCDESDNTVGKDCGRIREHSLLLSLEMMENLKAELDSCSSKNQLQVFRCLDQLYESETTSFSKIYNEIGQLRDNIAELYTGTS</sequence>
<reference evidence="2 3" key="1">
    <citation type="journal article" date="2016" name="Proc. Natl. Acad. Sci. U.S.A.">
        <title>Comparative genomics of biotechnologically important yeasts.</title>
        <authorList>
            <person name="Riley R."/>
            <person name="Haridas S."/>
            <person name="Wolfe K.H."/>
            <person name="Lopes M.R."/>
            <person name="Hittinger C.T."/>
            <person name="Goeker M."/>
            <person name="Salamov A.A."/>
            <person name="Wisecaver J.H."/>
            <person name="Long T.M."/>
            <person name="Calvey C.H."/>
            <person name="Aerts A.L."/>
            <person name="Barry K.W."/>
            <person name="Choi C."/>
            <person name="Clum A."/>
            <person name="Coughlan A.Y."/>
            <person name="Deshpande S."/>
            <person name="Douglass A.P."/>
            <person name="Hanson S.J."/>
            <person name="Klenk H.-P."/>
            <person name="LaButti K.M."/>
            <person name="Lapidus A."/>
            <person name="Lindquist E.A."/>
            <person name="Lipzen A.M."/>
            <person name="Meier-Kolthoff J.P."/>
            <person name="Ohm R.A."/>
            <person name="Otillar R.P."/>
            <person name="Pangilinan J.L."/>
            <person name="Peng Y."/>
            <person name="Rokas A."/>
            <person name="Rosa C.A."/>
            <person name="Scheuner C."/>
            <person name="Sibirny A.A."/>
            <person name="Slot J.C."/>
            <person name="Stielow J.B."/>
            <person name="Sun H."/>
            <person name="Kurtzman C.P."/>
            <person name="Blackwell M."/>
            <person name="Grigoriev I.V."/>
            <person name="Jeffries T.W."/>
        </authorList>
    </citation>
    <scope>NUCLEOTIDE SEQUENCE [LARGE SCALE GENOMIC DNA]</scope>
    <source>
        <strain evidence="2 3">DSM 6958</strain>
    </source>
</reference>
<dbReference type="AlphaFoldDB" id="A0A1E3PR71"/>
<gene>
    <name evidence="2" type="ORF">NADFUDRAFT_49872</name>
</gene>
<proteinExistence type="predicted"/>
<keyword evidence="3" id="KW-1185">Reference proteome</keyword>
<feature type="region of interest" description="Disordered" evidence="1">
    <location>
        <begin position="20"/>
        <end position="43"/>
    </location>
</feature>
<organism evidence="2 3">
    <name type="scientific">Nadsonia fulvescens var. elongata DSM 6958</name>
    <dbReference type="NCBI Taxonomy" id="857566"/>
    <lineage>
        <taxon>Eukaryota</taxon>
        <taxon>Fungi</taxon>
        <taxon>Dikarya</taxon>
        <taxon>Ascomycota</taxon>
        <taxon>Saccharomycotina</taxon>
        <taxon>Dipodascomycetes</taxon>
        <taxon>Dipodascales</taxon>
        <taxon>Dipodascales incertae sedis</taxon>
        <taxon>Nadsonia</taxon>
    </lineage>
</organism>
<name>A0A1E3PR71_9ASCO</name>
<feature type="compositionally biased region" description="Basic residues" evidence="1">
    <location>
        <begin position="27"/>
        <end position="37"/>
    </location>
</feature>
<dbReference type="EMBL" id="KV454407">
    <property type="protein sequence ID" value="ODQ67442.1"/>
    <property type="molecule type" value="Genomic_DNA"/>
</dbReference>
<dbReference type="Proteomes" id="UP000095009">
    <property type="component" value="Unassembled WGS sequence"/>
</dbReference>